<proteinExistence type="predicted"/>
<dbReference type="Gene3D" id="2.130.10.10">
    <property type="entry name" value="YVTN repeat-like/Quinoprotein amine dehydrogenase"/>
    <property type="match status" value="1"/>
</dbReference>
<feature type="domain" description="Pyrrolo-quinoline quinone repeat" evidence="1">
    <location>
        <begin position="263"/>
        <end position="348"/>
    </location>
</feature>
<dbReference type="Proteomes" id="UP000247569">
    <property type="component" value="Unassembled WGS sequence"/>
</dbReference>
<dbReference type="Pfam" id="PF13360">
    <property type="entry name" value="PQQ_2"/>
    <property type="match status" value="2"/>
</dbReference>
<keyword evidence="3" id="KW-1185">Reference proteome</keyword>
<dbReference type="InterPro" id="IPR002372">
    <property type="entry name" value="PQQ_rpt_dom"/>
</dbReference>
<sequence>MSHKVFAEVIFVWWTGWVFCQTLWERQLHQRGCIKAVALTPESVVVHERNTRLVSLDRPTGSLRWDVSVGRWPRAVHVTGDRCLVIAQNTHQLSCLNVRTGALLWNTAIPPATGHLVTTADTVLAGGWRNYSPLMAFDLETGARRWETTDCVDTVLPALVGDGVLIGVPGDTVIRLIRPGDGEELSRWRLPEPLISCDDQPAFTPIGPDRFLARCGPRSVVDIRLSSAIVREFVRAEADLAATAVEYNAGMLWLRELRGGYLAVDPVDGRVLWRVNVREALVDHVAMTRAGLVVATHTGALLRLDSVGQVLERTAVARRISALRTAGPSELLVQTKGTLLAAEVLDLNQTEEMPSN</sequence>
<evidence type="ECO:0000313" key="3">
    <source>
        <dbReference type="Proteomes" id="UP000247569"/>
    </source>
</evidence>
<comment type="caution">
    <text evidence="2">The sequence shown here is derived from an EMBL/GenBank/DDBJ whole genome shotgun (WGS) entry which is preliminary data.</text>
</comment>
<evidence type="ECO:0000313" key="2">
    <source>
        <dbReference type="EMBL" id="PXX65564.1"/>
    </source>
</evidence>
<dbReference type="EMBL" id="QJKF01000004">
    <property type="protein sequence ID" value="PXX65564.1"/>
    <property type="molecule type" value="Genomic_DNA"/>
</dbReference>
<dbReference type="PANTHER" id="PTHR34512:SF30">
    <property type="entry name" value="OUTER MEMBRANE PROTEIN ASSEMBLY FACTOR BAMB"/>
    <property type="match status" value="1"/>
</dbReference>
<dbReference type="InterPro" id="IPR011047">
    <property type="entry name" value="Quinoprotein_ADH-like_sf"/>
</dbReference>
<accession>A0A318K244</accession>
<reference evidence="2 3" key="1">
    <citation type="submission" date="2018-05" db="EMBL/GenBank/DDBJ databases">
        <title>Genomic Encyclopedia of Type Strains, Phase IV (KMG-IV): sequencing the most valuable type-strain genomes for metagenomic binning, comparative biology and taxonomic classification.</title>
        <authorList>
            <person name="Goeker M."/>
        </authorList>
    </citation>
    <scope>NUCLEOTIDE SEQUENCE [LARGE SCALE GENOMIC DNA]</scope>
    <source>
        <strain evidence="2 3">DSM 44704</strain>
    </source>
</reference>
<protein>
    <submittedName>
        <fullName evidence="2">Outer membrane protein assembly factor BamB</fullName>
    </submittedName>
</protein>
<dbReference type="AlphaFoldDB" id="A0A318K244"/>
<dbReference type="PANTHER" id="PTHR34512">
    <property type="entry name" value="CELL SURFACE PROTEIN"/>
    <property type="match status" value="1"/>
</dbReference>
<dbReference type="RefSeq" id="WP_157195545.1">
    <property type="nucleotide sequence ID" value="NZ_QJKF01000004.1"/>
</dbReference>
<organism evidence="2 3">
    <name type="scientific">Nocardia tenerifensis</name>
    <dbReference type="NCBI Taxonomy" id="228006"/>
    <lineage>
        <taxon>Bacteria</taxon>
        <taxon>Bacillati</taxon>
        <taxon>Actinomycetota</taxon>
        <taxon>Actinomycetes</taxon>
        <taxon>Mycobacteriales</taxon>
        <taxon>Nocardiaceae</taxon>
        <taxon>Nocardia</taxon>
    </lineage>
</organism>
<evidence type="ECO:0000259" key="1">
    <source>
        <dbReference type="Pfam" id="PF13360"/>
    </source>
</evidence>
<dbReference type="SUPFAM" id="SSF50998">
    <property type="entry name" value="Quinoprotein alcohol dehydrogenase-like"/>
    <property type="match status" value="1"/>
</dbReference>
<gene>
    <name evidence="2" type="ORF">DFR70_104629</name>
</gene>
<feature type="domain" description="Pyrrolo-quinoline quinone repeat" evidence="1">
    <location>
        <begin position="50"/>
        <end position="185"/>
    </location>
</feature>
<name>A0A318K244_9NOCA</name>
<dbReference type="InterPro" id="IPR015943">
    <property type="entry name" value="WD40/YVTN_repeat-like_dom_sf"/>
</dbReference>